<dbReference type="EMBL" id="JASCZI010062795">
    <property type="protein sequence ID" value="MED6140840.1"/>
    <property type="molecule type" value="Genomic_DNA"/>
</dbReference>
<reference evidence="3 4" key="1">
    <citation type="journal article" date="2023" name="Plants (Basel)">
        <title>Bridging the Gap: Combining Genomics and Transcriptomics Approaches to Understand Stylosanthes scabra, an Orphan Legume from the Brazilian Caatinga.</title>
        <authorList>
            <person name="Ferreira-Neto J.R.C."/>
            <person name="da Silva M.D."/>
            <person name="Binneck E."/>
            <person name="de Melo N.F."/>
            <person name="da Silva R.H."/>
            <person name="de Melo A.L.T.M."/>
            <person name="Pandolfi V."/>
            <person name="Bustamante F.O."/>
            <person name="Brasileiro-Vidal A.C."/>
            <person name="Benko-Iseppon A.M."/>
        </authorList>
    </citation>
    <scope>NUCLEOTIDE SEQUENCE [LARGE SCALE GENOMIC DNA]</scope>
    <source>
        <tissue evidence="3">Leaves</tissue>
    </source>
</reference>
<accession>A0ABU6SXL0</accession>
<dbReference type="PANTHER" id="PTHR32009">
    <property type="entry name" value="TMV RESISTANCE PROTEIN N-LIKE"/>
    <property type="match status" value="1"/>
</dbReference>
<proteinExistence type="predicted"/>
<dbReference type="PANTHER" id="PTHR32009:SF106">
    <property type="entry name" value="TIR DOMAIN-CONTAINING PROTEIN"/>
    <property type="match status" value="1"/>
</dbReference>
<sequence length="134" mass="15841">MDLQSPFSSIHSFSYNYQWKYDVFISFRGEDTRYGFTGNLYKALCDKGIHTFFDDDELQNELVKVLLCIKDKNCLVLPVFYEVDSCDVRHQRNSYGEAMAKHEKRFKDDSNKVQKWKEALHQVANLSGYHFKYG</sequence>
<evidence type="ECO:0000259" key="2">
    <source>
        <dbReference type="PROSITE" id="PS50104"/>
    </source>
</evidence>
<dbReference type="Pfam" id="PF01582">
    <property type="entry name" value="TIR"/>
    <property type="match status" value="2"/>
</dbReference>
<dbReference type="Gene3D" id="3.40.50.10140">
    <property type="entry name" value="Toll/interleukin-1 receptor homology (TIR) domain"/>
    <property type="match status" value="2"/>
</dbReference>
<dbReference type="Proteomes" id="UP001341840">
    <property type="component" value="Unassembled WGS sequence"/>
</dbReference>
<dbReference type="PROSITE" id="PS50104">
    <property type="entry name" value="TIR"/>
    <property type="match status" value="1"/>
</dbReference>
<evidence type="ECO:0000256" key="1">
    <source>
        <dbReference type="ARBA" id="ARBA00023027"/>
    </source>
</evidence>
<dbReference type="InterPro" id="IPR000157">
    <property type="entry name" value="TIR_dom"/>
</dbReference>
<keyword evidence="1" id="KW-0520">NAD</keyword>
<evidence type="ECO:0000313" key="3">
    <source>
        <dbReference type="EMBL" id="MED6140840.1"/>
    </source>
</evidence>
<protein>
    <recommendedName>
        <fullName evidence="2">TIR domain-containing protein</fullName>
    </recommendedName>
</protein>
<feature type="domain" description="TIR" evidence="2">
    <location>
        <begin position="19"/>
        <end position="134"/>
    </location>
</feature>
<gene>
    <name evidence="3" type="ORF">PIB30_097289</name>
</gene>
<comment type="caution">
    <text evidence="3">The sequence shown here is derived from an EMBL/GenBank/DDBJ whole genome shotgun (WGS) entry which is preliminary data.</text>
</comment>
<evidence type="ECO:0000313" key="4">
    <source>
        <dbReference type="Proteomes" id="UP001341840"/>
    </source>
</evidence>
<dbReference type="SMART" id="SM00255">
    <property type="entry name" value="TIR"/>
    <property type="match status" value="1"/>
</dbReference>
<dbReference type="SUPFAM" id="SSF52200">
    <property type="entry name" value="Toll/Interleukin receptor TIR domain"/>
    <property type="match status" value="1"/>
</dbReference>
<dbReference type="InterPro" id="IPR035897">
    <property type="entry name" value="Toll_tir_struct_dom_sf"/>
</dbReference>
<keyword evidence="4" id="KW-1185">Reference proteome</keyword>
<organism evidence="3 4">
    <name type="scientific">Stylosanthes scabra</name>
    <dbReference type="NCBI Taxonomy" id="79078"/>
    <lineage>
        <taxon>Eukaryota</taxon>
        <taxon>Viridiplantae</taxon>
        <taxon>Streptophyta</taxon>
        <taxon>Embryophyta</taxon>
        <taxon>Tracheophyta</taxon>
        <taxon>Spermatophyta</taxon>
        <taxon>Magnoliopsida</taxon>
        <taxon>eudicotyledons</taxon>
        <taxon>Gunneridae</taxon>
        <taxon>Pentapetalae</taxon>
        <taxon>rosids</taxon>
        <taxon>fabids</taxon>
        <taxon>Fabales</taxon>
        <taxon>Fabaceae</taxon>
        <taxon>Papilionoideae</taxon>
        <taxon>50 kb inversion clade</taxon>
        <taxon>dalbergioids sensu lato</taxon>
        <taxon>Dalbergieae</taxon>
        <taxon>Pterocarpus clade</taxon>
        <taxon>Stylosanthes</taxon>
    </lineage>
</organism>
<name>A0ABU6SXL0_9FABA</name>